<dbReference type="InterPro" id="IPR001563">
    <property type="entry name" value="Peptidase_S10"/>
</dbReference>
<comment type="similarity">
    <text evidence="1 7">Belongs to the peptidase S10 family.</text>
</comment>
<dbReference type="Proteomes" id="UP000494206">
    <property type="component" value="Unassembled WGS sequence"/>
</dbReference>
<evidence type="ECO:0000256" key="6">
    <source>
        <dbReference type="ARBA" id="ARBA00023180"/>
    </source>
</evidence>
<dbReference type="Gene3D" id="3.40.50.1820">
    <property type="entry name" value="alpha/beta hydrolase"/>
    <property type="match status" value="1"/>
</dbReference>
<keyword evidence="3 7" id="KW-0645">Protease</keyword>
<keyword evidence="5 7" id="KW-0378">Hydrolase</keyword>
<dbReference type="InterPro" id="IPR018202">
    <property type="entry name" value="Ser_caboxypep_ser_AS"/>
</dbReference>
<dbReference type="FunFam" id="3.40.50.12670:FF:000002">
    <property type="entry name" value="Carboxypeptidase"/>
    <property type="match status" value="1"/>
</dbReference>
<proteinExistence type="inferred from homology"/>
<feature type="chain" id="PRO_5035853148" description="Carboxypeptidase" evidence="8">
    <location>
        <begin position="16"/>
        <end position="463"/>
    </location>
</feature>
<accession>A0A8S1EVW9</accession>
<keyword evidence="2 7" id="KW-0121">Carboxypeptidase</keyword>
<keyword evidence="10" id="KW-1185">Reference proteome</keyword>
<name>A0A8S1EVW9_9PELO</name>
<dbReference type="GO" id="GO:0006508">
    <property type="term" value="P:proteolysis"/>
    <property type="evidence" value="ECO:0007669"/>
    <property type="project" value="UniProtKB-KW"/>
</dbReference>
<dbReference type="EC" id="3.4.16.-" evidence="7"/>
<dbReference type="Pfam" id="PF00450">
    <property type="entry name" value="Peptidase_S10"/>
    <property type="match status" value="1"/>
</dbReference>
<evidence type="ECO:0000313" key="10">
    <source>
        <dbReference type="Proteomes" id="UP000494206"/>
    </source>
</evidence>
<evidence type="ECO:0000256" key="7">
    <source>
        <dbReference type="RuleBase" id="RU361156"/>
    </source>
</evidence>
<evidence type="ECO:0000313" key="9">
    <source>
        <dbReference type="EMBL" id="CAB3405598.1"/>
    </source>
</evidence>
<evidence type="ECO:0000256" key="5">
    <source>
        <dbReference type="ARBA" id="ARBA00022801"/>
    </source>
</evidence>
<dbReference type="EMBL" id="CADEPM010000004">
    <property type="protein sequence ID" value="CAB3405598.1"/>
    <property type="molecule type" value="Genomic_DNA"/>
</dbReference>
<dbReference type="InterPro" id="IPR029058">
    <property type="entry name" value="AB_hydrolase_fold"/>
</dbReference>
<dbReference type="InterPro" id="IPR033124">
    <property type="entry name" value="Ser_caboxypep_his_AS"/>
</dbReference>
<dbReference type="OrthoDB" id="443318at2759"/>
<dbReference type="PANTHER" id="PTHR11802">
    <property type="entry name" value="SERINE PROTEASE FAMILY S10 SERINE CARBOXYPEPTIDASE"/>
    <property type="match status" value="1"/>
</dbReference>
<evidence type="ECO:0000256" key="3">
    <source>
        <dbReference type="ARBA" id="ARBA00022670"/>
    </source>
</evidence>
<evidence type="ECO:0000256" key="8">
    <source>
        <dbReference type="SAM" id="SignalP"/>
    </source>
</evidence>
<sequence>MHSALLLIFPFLVVGYPQNEKIIKLPDLNFSPKFDQYSGYLQASPTKFFHYWLTLCPDESKPLVLWLNGGPGCSSLLGLLEELGPFKVKDEGNTLFENKYSWNAFANILFLESPAGVGFSYSTDGNVTISDDEVSQQNYQALLDFLNKFPEFKGRNFFITGESYAGVYIPTLAVRILADKTNFPNFKGVAIGNGALNFPNNYNTMVPFYYYHALVRDGLYNRIKSDCCDNNIESCDIFGKFKDPHCREIIVEALDGTNELNMYNLYDVCYYDPSGLEKKAHIERHMRRIVGLPQRKISKSTNLPLCAQTNNTFNYLNRLDVRKALHIPSNVQLWRDCSDDVGNNYQVTHFDVIPEFEAMINSKIRILVYNGDVDTACNSIMNQQFLSSLNQTVLGEAKVNDPWHYYGETGTAVAGFITQFSGNLDFLTVRGSGHFVPEDKPRESRQMIFNFINKRNYSTPIEI</sequence>
<evidence type="ECO:0000256" key="2">
    <source>
        <dbReference type="ARBA" id="ARBA00022645"/>
    </source>
</evidence>
<comment type="caution">
    <text evidence="9">The sequence shown here is derived from an EMBL/GenBank/DDBJ whole genome shotgun (WGS) entry which is preliminary data.</text>
</comment>
<dbReference type="AlphaFoldDB" id="A0A8S1EVW9"/>
<dbReference type="PROSITE" id="PS00560">
    <property type="entry name" value="CARBOXYPEPT_SER_HIS"/>
    <property type="match status" value="1"/>
</dbReference>
<reference evidence="9 10" key="1">
    <citation type="submission" date="2020-04" db="EMBL/GenBank/DDBJ databases">
        <authorList>
            <person name="Laetsch R D."/>
            <person name="Stevens L."/>
            <person name="Kumar S."/>
            <person name="Blaxter L. M."/>
        </authorList>
    </citation>
    <scope>NUCLEOTIDE SEQUENCE [LARGE SCALE GENOMIC DNA]</scope>
</reference>
<keyword evidence="4 8" id="KW-0732">Signal</keyword>
<dbReference type="PROSITE" id="PS00131">
    <property type="entry name" value="CARBOXYPEPT_SER_SER"/>
    <property type="match status" value="1"/>
</dbReference>
<dbReference type="FunFam" id="3.40.50.1820:FF:000335">
    <property type="entry name" value="Carboxypeptidase"/>
    <property type="match status" value="1"/>
</dbReference>
<dbReference type="GO" id="GO:0004185">
    <property type="term" value="F:serine-type carboxypeptidase activity"/>
    <property type="evidence" value="ECO:0007669"/>
    <property type="project" value="UniProtKB-UniRule"/>
</dbReference>
<keyword evidence="6" id="KW-0325">Glycoprotein</keyword>
<evidence type="ECO:0000256" key="4">
    <source>
        <dbReference type="ARBA" id="ARBA00022729"/>
    </source>
</evidence>
<organism evidence="9 10">
    <name type="scientific">Caenorhabditis bovis</name>
    <dbReference type="NCBI Taxonomy" id="2654633"/>
    <lineage>
        <taxon>Eukaryota</taxon>
        <taxon>Metazoa</taxon>
        <taxon>Ecdysozoa</taxon>
        <taxon>Nematoda</taxon>
        <taxon>Chromadorea</taxon>
        <taxon>Rhabditida</taxon>
        <taxon>Rhabditina</taxon>
        <taxon>Rhabditomorpha</taxon>
        <taxon>Rhabditoidea</taxon>
        <taxon>Rhabditidae</taxon>
        <taxon>Peloderinae</taxon>
        <taxon>Caenorhabditis</taxon>
    </lineage>
</organism>
<dbReference type="SUPFAM" id="SSF53474">
    <property type="entry name" value="alpha/beta-Hydrolases"/>
    <property type="match status" value="1"/>
</dbReference>
<evidence type="ECO:0000256" key="1">
    <source>
        <dbReference type="ARBA" id="ARBA00009431"/>
    </source>
</evidence>
<gene>
    <name evidence="9" type="ORF">CBOVIS_LOCUS7777</name>
</gene>
<dbReference type="PRINTS" id="PR00724">
    <property type="entry name" value="CRBOXYPTASEC"/>
</dbReference>
<feature type="signal peptide" evidence="8">
    <location>
        <begin position="1"/>
        <end position="15"/>
    </location>
</feature>
<dbReference type="GO" id="GO:1904715">
    <property type="term" value="P:negative regulation of chaperone-mediated autophagy"/>
    <property type="evidence" value="ECO:0007669"/>
    <property type="project" value="UniProtKB-ARBA"/>
</dbReference>
<dbReference type="GO" id="GO:0031647">
    <property type="term" value="P:regulation of protein stability"/>
    <property type="evidence" value="ECO:0007669"/>
    <property type="project" value="UniProtKB-ARBA"/>
</dbReference>
<protein>
    <recommendedName>
        <fullName evidence="7">Carboxypeptidase</fullName>
        <ecNumber evidence="7">3.4.16.-</ecNumber>
    </recommendedName>
</protein>
<dbReference type="PANTHER" id="PTHR11802:SF113">
    <property type="entry name" value="SERINE CARBOXYPEPTIDASE CTSA-4.1"/>
    <property type="match status" value="1"/>
</dbReference>